<dbReference type="Proteomes" id="UP001165042">
    <property type="component" value="Unassembled WGS sequence"/>
</dbReference>
<keyword evidence="2" id="KW-1185">Reference proteome</keyword>
<keyword evidence="1" id="KW-0503">Monooxygenase</keyword>
<dbReference type="EMBL" id="BSSD01000016">
    <property type="protein sequence ID" value="GLW95806.1"/>
    <property type="molecule type" value="Genomic_DNA"/>
</dbReference>
<proteinExistence type="predicted"/>
<dbReference type="Gene3D" id="3.50.50.60">
    <property type="entry name" value="FAD/NAD(P)-binding domain"/>
    <property type="match status" value="1"/>
</dbReference>
<dbReference type="RefSeq" id="WP_285613499.1">
    <property type="nucleotide sequence ID" value="NZ_BSSD01000016.1"/>
</dbReference>
<evidence type="ECO:0000313" key="1">
    <source>
        <dbReference type="EMBL" id="GLW95806.1"/>
    </source>
</evidence>
<dbReference type="PANTHER" id="PTHR43422">
    <property type="entry name" value="THIAMINE THIAZOLE SYNTHASE"/>
    <property type="match status" value="1"/>
</dbReference>
<dbReference type="SUPFAM" id="SSF51905">
    <property type="entry name" value="FAD/NAD(P)-binding domain"/>
    <property type="match status" value="1"/>
</dbReference>
<name>A0A9W6QS23_9PSEU</name>
<protein>
    <submittedName>
        <fullName evidence="1">FAD-binding monooxygenase</fullName>
    </submittedName>
</protein>
<organism evidence="1 2">
    <name type="scientific">Actinokineospora globicatena</name>
    <dbReference type="NCBI Taxonomy" id="103729"/>
    <lineage>
        <taxon>Bacteria</taxon>
        <taxon>Bacillati</taxon>
        <taxon>Actinomycetota</taxon>
        <taxon>Actinomycetes</taxon>
        <taxon>Pseudonocardiales</taxon>
        <taxon>Pseudonocardiaceae</taxon>
        <taxon>Actinokineospora</taxon>
    </lineage>
</organism>
<gene>
    <name evidence="1" type="ORF">Aglo03_66220</name>
</gene>
<dbReference type="GO" id="GO:0004497">
    <property type="term" value="F:monooxygenase activity"/>
    <property type="evidence" value="ECO:0007669"/>
    <property type="project" value="UniProtKB-KW"/>
</dbReference>
<reference evidence="1" key="1">
    <citation type="submission" date="2023-02" db="EMBL/GenBank/DDBJ databases">
        <title>Actinokineospora globicatena NBRC 15670.</title>
        <authorList>
            <person name="Ichikawa N."/>
            <person name="Sato H."/>
            <person name="Tonouchi N."/>
        </authorList>
    </citation>
    <scope>NUCLEOTIDE SEQUENCE</scope>
    <source>
        <strain evidence="1">NBRC 15670</strain>
    </source>
</reference>
<dbReference type="AlphaFoldDB" id="A0A9W6QS23"/>
<accession>A0A9W6QS23</accession>
<sequence length="428" mass="46100">MKRAVIAGGSIAGLLAARVLRDRADEVVVVEPDQLPAGPVNRPGTAHGEQFHVLLGLAQELLTHWFPDLLDDLVAAGTVVCTPGQDGRMFVDGRQRPVVPGDVLVPFYRPLLEWHIREAVLPSVRLVSDRVVGLVGGSRVNGVRLASGSVVDGADLVVDATGRGSRLGAWLAELGFPAPPRQRIGLDLGYATALFHRSPDERLDGLLAVHSLRSPTSARPGVSCIAPVRGDRWMCTISGYGDDRPTRDPDEFTARCLLEPADAFAALARTGTPAGPVTTHRFPHSIRRDFHTMPTFPTGLVPIGDAVASFNPIYGQGVPSAALHASALAAWLDTTESSTAYFRRLKVIVDTAWQTSATEDLRLPHVTATRPLTYPLQRAISTALDHAAMTDPLVAQRFAEVINMRIRPTDMLTPTVLGRTLLANLRKP</sequence>
<comment type="caution">
    <text evidence="1">The sequence shown here is derived from an EMBL/GenBank/DDBJ whole genome shotgun (WGS) entry which is preliminary data.</text>
</comment>
<dbReference type="InterPro" id="IPR036188">
    <property type="entry name" value="FAD/NAD-bd_sf"/>
</dbReference>
<evidence type="ECO:0000313" key="2">
    <source>
        <dbReference type="Proteomes" id="UP001165042"/>
    </source>
</evidence>
<dbReference type="PANTHER" id="PTHR43422:SF3">
    <property type="entry name" value="THIAMINE THIAZOLE SYNTHASE"/>
    <property type="match status" value="1"/>
</dbReference>
<keyword evidence="1" id="KW-0560">Oxidoreductase</keyword>